<evidence type="ECO:0000256" key="1">
    <source>
        <dbReference type="SAM" id="Phobius"/>
    </source>
</evidence>
<feature type="non-terminal residue" evidence="2">
    <location>
        <position position="1"/>
    </location>
</feature>
<proteinExistence type="predicted"/>
<dbReference type="Proteomes" id="UP000034746">
    <property type="component" value="Unassembled WGS sequence"/>
</dbReference>
<keyword evidence="1" id="KW-0812">Transmembrane</keyword>
<name>A0A0G0XGP5_9BACT</name>
<comment type="caution">
    <text evidence="2">The sequence shown here is derived from an EMBL/GenBank/DDBJ whole genome shotgun (WGS) entry which is preliminary data.</text>
</comment>
<gene>
    <name evidence="2" type="ORF">UU48_C0039G0008</name>
</gene>
<dbReference type="SUPFAM" id="SSF53098">
    <property type="entry name" value="Ribonuclease H-like"/>
    <property type="match status" value="1"/>
</dbReference>
<reference evidence="2 3" key="1">
    <citation type="journal article" date="2015" name="Nature">
        <title>rRNA introns, odd ribosomes, and small enigmatic genomes across a large radiation of phyla.</title>
        <authorList>
            <person name="Brown C.T."/>
            <person name="Hug L.A."/>
            <person name="Thomas B.C."/>
            <person name="Sharon I."/>
            <person name="Castelle C.J."/>
            <person name="Singh A."/>
            <person name="Wilkins M.J."/>
            <person name="Williams K.H."/>
            <person name="Banfield J.F."/>
        </authorList>
    </citation>
    <scope>NUCLEOTIDE SEQUENCE [LARGE SCALE GENOMIC DNA]</scope>
</reference>
<dbReference type="EMBL" id="LCAU01000039">
    <property type="protein sequence ID" value="KKR95965.1"/>
    <property type="molecule type" value="Genomic_DNA"/>
</dbReference>
<organism evidence="2 3">
    <name type="scientific">Candidatus Uhrbacteria bacterium GW2011_GWF2_41_16</name>
    <dbReference type="NCBI Taxonomy" id="1618997"/>
    <lineage>
        <taxon>Bacteria</taxon>
        <taxon>Candidatus Uhriibacteriota</taxon>
    </lineage>
</organism>
<keyword evidence="1" id="KW-0472">Membrane</keyword>
<evidence type="ECO:0000313" key="3">
    <source>
        <dbReference type="Proteomes" id="UP000034746"/>
    </source>
</evidence>
<dbReference type="AlphaFoldDB" id="A0A0G0XGP5"/>
<accession>A0A0G0XGP5</accession>
<evidence type="ECO:0000313" key="2">
    <source>
        <dbReference type="EMBL" id="KKR95965.1"/>
    </source>
</evidence>
<protein>
    <recommendedName>
        <fullName evidence="4">Transposase IS4-like domain-containing protein</fullName>
    </recommendedName>
</protein>
<dbReference type="InterPro" id="IPR012337">
    <property type="entry name" value="RNaseH-like_sf"/>
</dbReference>
<feature type="transmembrane region" description="Helical" evidence="1">
    <location>
        <begin position="38"/>
        <end position="57"/>
    </location>
</feature>
<sequence>ACQLIRTYDDRWSIEVFFKDTKQLLGLGQYQNVSLEAAVTHLHLVCFVYALLTHVAINRKGAKGKDKTVAHMSTSELQNEVRRQVWNDLTEHLEQFKSGDEIVKELKRLLIAA</sequence>
<keyword evidence="1" id="KW-1133">Transmembrane helix</keyword>
<evidence type="ECO:0008006" key="4">
    <source>
        <dbReference type="Google" id="ProtNLM"/>
    </source>
</evidence>